<dbReference type="STRING" id="1688.BCUN_1843"/>
<protein>
    <submittedName>
        <fullName evidence="1">Uncharacterized protein</fullName>
    </submittedName>
</protein>
<dbReference type="EMBL" id="JGYV01000014">
    <property type="protein sequence ID" value="KFI61938.1"/>
    <property type="molecule type" value="Genomic_DNA"/>
</dbReference>
<name>A0A087AT38_9BIFI</name>
<dbReference type="AlphaFoldDB" id="A0A087AT38"/>
<evidence type="ECO:0000313" key="2">
    <source>
        <dbReference type="Proteomes" id="UP000029067"/>
    </source>
</evidence>
<gene>
    <name evidence="1" type="ORF">BCUN_1843</name>
</gene>
<keyword evidence="2" id="KW-1185">Reference proteome</keyword>
<evidence type="ECO:0000313" key="1">
    <source>
        <dbReference type="EMBL" id="KFI61938.1"/>
    </source>
</evidence>
<organism evidence="1 2">
    <name type="scientific">Bifidobacterium cuniculi</name>
    <dbReference type="NCBI Taxonomy" id="1688"/>
    <lineage>
        <taxon>Bacteria</taxon>
        <taxon>Bacillati</taxon>
        <taxon>Actinomycetota</taxon>
        <taxon>Actinomycetes</taxon>
        <taxon>Bifidobacteriales</taxon>
        <taxon>Bifidobacteriaceae</taxon>
        <taxon>Bifidobacterium</taxon>
    </lineage>
</organism>
<proteinExistence type="predicted"/>
<dbReference type="Proteomes" id="UP000029067">
    <property type="component" value="Unassembled WGS sequence"/>
</dbReference>
<reference evidence="1 2" key="1">
    <citation type="submission" date="2014-03" db="EMBL/GenBank/DDBJ databases">
        <title>Genomics of Bifidobacteria.</title>
        <authorList>
            <person name="Ventura M."/>
            <person name="Milani C."/>
            <person name="Lugli G.A."/>
        </authorList>
    </citation>
    <scope>NUCLEOTIDE SEQUENCE [LARGE SCALE GENOMIC DNA]</scope>
    <source>
        <strain evidence="1 2">LMG 10738</strain>
    </source>
</reference>
<comment type="caution">
    <text evidence="1">The sequence shown here is derived from an EMBL/GenBank/DDBJ whole genome shotgun (WGS) entry which is preliminary data.</text>
</comment>
<sequence>MWCLDRVIREVVSFENLIVIFCQALSVKLEALFIFCFCDGAIDKDAACSV</sequence>
<accession>A0A087AT38</accession>